<dbReference type="RefSeq" id="WP_315648166.1">
    <property type="nucleotide sequence ID" value="NZ_JAVXZY010000001.1"/>
</dbReference>
<dbReference type="EMBL" id="JAVXZY010000001">
    <property type="protein sequence ID" value="MDT8997908.1"/>
    <property type="molecule type" value="Genomic_DNA"/>
</dbReference>
<dbReference type="Proteomes" id="UP001246372">
    <property type="component" value="Unassembled WGS sequence"/>
</dbReference>
<gene>
    <name evidence="1" type="ORF">RQP53_01310</name>
</gene>
<evidence type="ECO:0000313" key="1">
    <source>
        <dbReference type="EMBL" id="MDT8997908.1"/>
    </source>
</evidence>
<organism evidence="1 2">
    <name type="scientific">Roseateles aquae</name>
    <dbReference type="NCBI Taxonomy" id="3077235"/>
    <lineage>
        <taxon>Bacteria</taxon>
        <taxon>Pseudomonadati</taxon>
        <taxon>Pseudomonadota</taxon>
        <taxon>Betaproteobacteria</taxon>
        <taxon>Burkholderiales</taxon>
        <taxon>Sphaerotilaceae</taxon>
        <taxon>Roseateles</taxon>
    </lineage>
</organism>
<accession>A0ABU3P5Q3</accession>
<sequence length="123" mass="13784">MSQLIRQGHEVVPCLGGMQGAELMLKSASGRRYELIVRGVADSGRWLVNSEDESAREDAVYVLLNYKRFAEARSYPIVYVLPAPALQPLKEPHGKSRQALNFAGKKSRVAELDRWAEAWSVIQ</sequence>
<name>A0ABU3P5Q3_9BURK</name>
<evidence type="ECO:0000313" key="2">
    <source>
        <dbReference type="Proteomes" id="UP001246372"/>
    </source>
</evidence>
<protein>
    <submittedName>
        <fullName evidence="1">Uncharacterized protein</fullName>
    </submittedName>
</protein>
<proteinExistence type="predicted"/>
<keyword evidence="2" id="KW-1185">Reference proteome</keyword>
<reference evidence="1" key="1">
    <citation type="submission" date="2023-09" db="EMBL/GenBank/DDBJ databases">
        <title>Paucibacter sp. APW11 Genome sequencing and assembly.</title>
        <authorList>
            <person name="Kim I."/>
        </authorList>
    </citation>
    <scope>NUCLEOTIDE SEQUENCE</scope>
    <source>
        <strain evidence="1">APW11</strain>
    </source>
</reference>
<comment type="caution">
    <text evidence="1">The sequence shown here is derived from an EMBL/GenBank/DDBJ whole genome shotgun (WGS) entry which is preliminary data.</text>
</comment>